<protein>
    <recommendedName>
        <fullName evidence="4">RHS repeat-associated core domain-containing protein</fullName>
    </recommendedName>
</protein>
<feature type="compositionally biased region" description="Basic and acidic residues" evidence="1">
    <location>
        <begin position="144"/>
        <end position="158"/>
    </location>
</feature>
<gene>
    <name evidence="2" type="ORF">KCG35_24150</name>
</gene>
<reference evidence="2 3" key="1">
    <citation type="submission" date="2021-04" db="EMBL/GenBank/DDBJ databases">
        <authorList>
            <person name="Pira H."/>
            <person name="Risdian C."/>
            <person name="Wink J."/>
        </authorList>
    </citation>
    <scope>NUCLEOTIDE SEQUENCE [LARGE SCALE GENOMIC DNA]</scope>
    <source>
        <strain evidence="2 3">WH53</strain>
    </source>
</reference>
<evidence type="ECO:0000256" key="1">
    <source>
        <dbReference type="SAM" id="MobiDB-lite"/>
    </source>
</evidence>
<dbReference type="RefSeq" id="WP_373687374.1">
    <property type="nucleotide sequence ID" value="NZ_JAGSOY010000164.1"/>
</dbReference>
<keyword evidence="3" id="KW-1185">Reference proteome</keyword>
<evidence type="ECO:0008006" key="4">
    <source>
        <dbReference type="Google" id="ProtNLM"/>
    </source>
</evidence>
<dbReference type="Proteomes" id="UP000690515">
    <property type="component" value="Unassembled WGS sequence"/>
</dbReference>
<evidence type="ECO:0000313" key="2">
    <source>
        <dbReference type="EMBL" id="MBU2714147.1"/>
    </source>
</evidence>
<feature type="region of interest" description="Disordered" evidence="1">
    <location>
        <begin position="116"/>
        <end position="158"/>
    </location>
</feature>
<accession>A0ABS5ZLR1</accession>
<proteinExistence type="predicted"/>
<dbReference type="EMBL" id="JAGSOY010000164">
    <property type="protein sequence ID" value="MBU2714147.1"/>
    <property type="molecule type" value="Genomic_DNA"/>
</dbReference>
<feature type="compositionally biased region" description="Basic residues" evidence="1">
    <location>
        <begin position="123"/>
        <end position="143"/>
    </location>
</feature>
<evidence type="ECO:0000313" key="3">
    <source>
        <dbReference type="Proteomes" id="UP000690515"/>
    </source>
</evidence>
<organism evidence="2 3">
    <name type="scientific">Zooshikella harenae</name>
    <dbReference type="NCBI Taxonomy" id="2827238"/>
    <lineage>
        <taxon>Bacteria</taxon>
        <taxon>Pseudomonadati</taxon>
        <taxon>Pseudomonadota</taxon>
        <taxon>Gammaproteobacteria</taxon>
        <taxon>Oceanospirillales</taxon>
        <taxon>Zooshikellaceae</taxon>
        <taxon>Zooshikella</taxon>
    </lineage>
</organism>
<feature type="non-terminal residue" evidence="2">
    <location>
        <position position="1"/>
    </location>
</feature>
<name>A0ABS5ZLR1_9GAMM</name>
<comment type="caution">
    <text evidence="2">The sequence shown here is derived from an EMBL/GenBank/DDBJ whole genome shotgun (WGS) entry which is preliminary data.</text>
</comment>
<sequence>YNYFRDYDPSTGRHIESDPLGILLDNPSPQMLFAEEMGIIELPYDVAPGYINHPYAYVANNPLIYTDPYGLFEETMGGFLGLGGVLALADGPLPFGDIAAGAVIIGGGIYLACSSEKGNKEHTKGKRKSTKGKHQKGRARNKKDRGGEKGDKRRPYQR</sequence>